<dbReference type="EMBL" id="HBIZ01064472">
    <property type="protein sequence ID" value="CAE0787002.1"/>
    <property type="molecule type" value="Transcribed_RNA"/>
</dbReference>
<gene>
    <name evidence="1" type="ORF">PCAR00345_LOCUS39710</name>
    <name evidence="2" type="ORF">PCAR00345_LOCUS39711</name>
</gene>
<reference evidence="2" key="1">
    <citation type="submission" date="2021-01" db="EMBL/GenBank/DDBJ databases">
        <authorList>
            <person name="Corre E."/>
            <person name="Pelletier E."/>
            <person name="Niang G."/>
            <person name="Scheremetjew M."/>
            <person name="Finn R."/>
            <person name="Kale V."/>
            <person name="Holt S."/>
            <person name="Cochrane G."/>
            <person name="Meng A."/>
            <person name="Brown T."/>
            <person name="Cohen L."/>
        </authorList>
    </citation>
    <scope>NUCLEOTIDE SEQUENCE</scope>
    <source>
        <strain evidence="2">CCMP645</strain>
    </source>
</reference>
<dbReference type="EMBL" id="HBIZ01064473">
    <property type="protein sequence ID" value="CAE0787003.1"/>
    <property type="molecule type" value="Transcribed_RNA"/>
</dbReference>
<accession>A0A6T0E907</accession>
<protein>
    <submittedName>
        <fullName evidence="2">Uncharacterized protein</fullName>
    </submittedName>
</protein>
<dbReference type="AlphaFoldDB" id="A0A6T0E907"/>
<proteinExistence type="predicted"/>
<organism evidence="2">
    <name type="scientific">Chrysotila carterae</name>
    <name type="common">Marine alga</name>
    <name type="synonym">Syracosphaera carterae</name>
    <dbReference type="NCBI Taxonomy" id="13221"/>
    <lineage>
        <taxon>Eukaryota</taxon>
        <taxon>Haptista</taxon>
        <taxon>Haptophyta</taxon>
        <taxon>Prymnesiophyceae</taxon>
        <taxon>Isochrysidales</taxon>
        <taxon>Isochrysidaceae</taxon>
        <taxon>Chrysotila</taxon>
    </lineage>
</organism>
<name>A0A6T0E907_CHRCT</name>
<evidence type="ECO:0000313" key="2">
    <source>
        <dbReference type="EMBL" id="CAE0787003.1"/>
    </source>
</evidence>
<sequence>MHTRRAVAYAGAGATALAITLHRPADGSASFFDVLLSLPRGLQGTALRLMRGVREPTPAMITDVIDKRTGVRLVLCGIGHDLPSSVGAVRECVTAASQRDRSALRALLTQRHDMEARFNASDNYSGMATYPRADSEHSAYDGHTHSESGAGYGGAYSYEPEVDDGGVSVGSGGASALSAVAVESDGFALTLTLKAAAALRNLSTDERKADGVRLVKQALFDVEEMRERASSKGVTLTSADELPLPMIIYGYLRFYGILWAEEQAEAARLAAAHGAPVLCLRGGQRDSALATRTGADAPPTPPKDPSASGLVSAAAIWLNLRARTPYADHRSCDVEHVEAVNDAMRRFQPIFYAAAVESTDDLFAQRLGSLCDVLAAQQASGDVSDTSDELLVVAVIGAQHVAGVRRRIQQRDRSEFVETG</sequence>
<evidence type="ECO:0000313" key="1">
    <source>
        <dbReference type="EMBL" id="CAE0787002.1"/>
    </source>
</evidence>